<dbReference type="InterPro" id="IPR001810">
    <property type="entry name" value="F-box_dom"/>
</dbReference>
<feature type="compositionally biased region" description="Basic residues" evidence="2">
    <location>
        <begin position="261"/>
        <end position="287"/>
    </location>
</feature>
<accession>A0ABQ8XAN1</accession>
<dbReference type="SUPFAM" id="SSF81383">
    <property type="entry name" value="F-box domain"/>
    <property type="match status" value="1"/>
</dbReference>
<dbReference type="InterPro" id="IPR036047">
    <property type="entry name" value="F-box-like_dom_sf"/>
</dbReference>
<feature type="domain" description="MHD1" evidence="4">
    <location>
        <begin position="1052"/>
        <end position="1172"/>
    </location>
</feature>
<dbReference type="Gene3D" id="1.20.1280.50">
    <property type="match status" value="1"/>
</dbReference>
<sequence length="1480" mass="173605">MSQDSASSEILTVLTRDNTPSLPNSLPKTKSTKKKEKDIPESKRYNYRFTRQKGTIFFLSPRIQVELKDGPNLPAILTPIKSKGNGLQFEDLPIEMIWNIFEYLPPIRLGWMGTLCKYFNEAVDDDILWKIVAKNYESLFIWDKLYTTSVNDFRNTYDVYGDLASLKMSTNDRENDCASERNLLLDLIFTTQPELFHDIPPPDRGSRSLPPFQRPINYNRIPIDELVRSVIARKTFNLKPFHKPLKKRIKETEEEKEVSSKSKKKNQKGKGKGKGKGKKQNKKNKPRKKEEKDKKNQLQTQTKPNSYLQAIYETNVVLEKFTKNFTIKPNESVQKVYVLTPEQLRVTAYETVLCCLNLLPTQQEEKKNNLESGVMLMRTQLRQSKSGSKRLLTLLERASLGLGKHRNRVLLTTVNYRFLMMKNVQVHDFRNIDQFINYVDRQNILLTRSLLGILKWSSQIRDSERVELSEKVLLCNQEINEFLELLKLKISKKDGGEENKLGISTNFDQKGWQIRLNRYDECVGRFPTKSNPIELINLIYSEILSTFWEINEEDDRITSVEKLEKFDIDKLAYLLETINSTLGIDPFFQSLSQLRFYFSLFQRSLDPTNGIHEIDGQIIQSLKEKILKIGEFYQSVVNTREEELKKLPIFSKIIEKTKLGDNKKPGNNENSKEKKEKDEVEDEGIGKGGEKTHVKEKDLERGGGKGVKDKRIKEKDNQRKDKDNQTKDKDNQTKDKEKKIEKQRKNSKKSTTESPRKQKEKEKMKGKGREKQSKKEKVEKKKKKTGWKNRFRGNKKKKVKRYSSKNLEEYKSKQENDGKAKSSVIKDKVEEKSEEEKTNKQKKSKSLTNKVENNEDKEVKENDEKHDNSNFNSVPVSASVPVSDSDDDEDDENSESTKKIKHEILTVKEVKDCIQQILFQILETILDIFKNIDAHFPNGGENIADIIEIFNMVTQILEPTFENKELIQTVIVDSVTEKSTKMTKDFENGLTAKTVFEFLTKFHKALKSDKQLYLEPFTEYFPNLAQVWLSTYFNCTKFIILSYFNSIETIEDETPAIIEKINKIMNFLKANNVPEYQLIDLSELFLTKADEWLKERNLNFEKYLAKIIQVDDYQDKGVAYSTSVVDMFTMLNSLLSIIKKLLYKNTYYPILQHTFQIVKSNIETYCKEITLVLPTKEEILKLKDNKNNNSTSNNKQKGKSIRKKIIKKKKKSQKPWKREIIVPYDPRFNKWTILQLCLRINNFYFIRTHLNEMLEEINEEIKEIKNITNEEIENFNNQIFEPIEKLLTKIDFEYLINTVKWACAKIIFEDFKDYLAESLYMPPLHENRIEEVLDDFNPILNKINEFIEDEEIEVLFFRELYKNFILCVEKIIFEGEDRVFAMDSKLILKDIKKIEINFMNKDEEGEIHGISEKFANRHSKNLKLILENLFVLSTDDLISEFKNLNSKNSSKEDKIINRENIYKILKHRDDKKAIKFCKKY</sequence>
<feature type="region of interest" description="Disordered" evidence="2">
    <location>
        <begin position="1"/>
        <end position="39"/>
    </location>
</feature>
<feature type="region of interest" description="Disordered" evidence="2">
    <location>
        <begin position="249"/>
        <end position="305"/>
    </location>
</feature>
<feature type="compositionally biased region" description="Low complexity" evidence="2">
    <location>
        <begin position="869"/>
        <end position="883"/>
    </location>
</feature>
<keyword evidence="6" id="KW-1185">Reference proteome</keyword>
<dbReference type="InterPro" id="IPR057984">
    <property type="entry name" value="PATROL1_C"/>
</dbReference>
<evidence type="ECO:0000259" key="3">
    <source>
        <dbReference type="PROSITE" id="PS50181"/>
    </source>
</evidence>
<gene>
    <name evidence="5" type="ORF">M0813_09128</name>
</gene>
<feature type="compositionally biased region" description="Basic and acidic residues" evidence="2">
    <location>
        <begin position="659"/>
        <end position="779"/>
    </location>
</feature>
<feature type="domain" description="F-box" evidence="3">
    <location>
        <begin position="86"/>
        <end position="132"/>
    </location>
</feature>
<dbReference type="PROSITE" id="PS51258">
    <property type="entry name" value="MHD1"/>
    <property type="match status" value="1"/>
</dbReference>
<reference evidence="5" key="1">
    <citation type="submission" date="2022-08" db="EMBL/GenBank/DDBJ databases">
        <title>Novel sulfate-reducing endosymbionts in the free-living metamonad Anaeramoeba.</title>
        <authorList>
            <person name="Jerlstrom-Hultqvist J."/>
            <person name="Cepicka I."/>
            <person name="Gallot-Lavallee L."/>
            <person name="Salas-Leiva D."/>
            <person name="Curtis B.A."/>
            <person name="Zahonova K."/>
            <person name="Pipaliya S."/>
            <person name="Dacks J."/>
            <person name="Roger A.J."/>
        </authorList>
    </citation>
    <scope>NUCLEOTIDE SEQUENCE</scope>
    <source>
        <strain evidence="5">Schooner1</strain>
    </source>
</reference>
<feature type="compositionally biased region" description="Basic and acidic residues" evidence="2">
    <location>
        <begin position="250"/>
        <end position="260"/>
    </location>
</feature>
<evidence type="ECO:0000256" key="2">
    <source>
        <dbReference type="SAM" id="MobiDB-lite"/>
    </source>
</evidence>
<dbReference type="Pfam" id="PF12937">
    <property type="entry name" value="F-box-like"/>
    <property type="match status" value="1"/>
</dbReference>
<feature type="compositionally biased region" description="Basic residues" evidence="2">
    <location>
        <begin position="780"/>
        <end position="803"/>
    </location>
</feature>
<dbReference type="PANTHER" id="PTHR31280:SF2">
    <property type="entry name" value="PROTEIN UNC-13 HOMOLOG"/>
    <property type="match status" value="1"/>
</dbReference>
<organism evidence="5 6">
    <name type="scientific">Anaeramoeba flamelloides</name>
    <dbReference type="NCBI Taxonomy" id="1746091"/>
    <lineage>
        <taxon>Eukaryota</taxon>
        <taxon>Metamonada</taxon>
        <taxon>Anaeramoebidae</taxon>
        <taxon>Anaeramoeba</taxon>
    </lineage>
</organism>
<dbReference type="Gene3D" id="1.10.357.50">
    <property type="match status" value="1"/>
</dbReference>
<name>A0ABQ8XAN1_9EUKA</name>
<feature type="compositionally biased region" description="Basic and acidic residues" evidence="2">
    <location>
        <begin position="852"/>
        <end position="868"/>
    </location>
</feature>
<protein>
    <submittedName>
        <fullName evidence="5">Protein unc-13</fullName>
    </submittedName>
</protein>
<dbReference type="InterPro" id="IPR014770">
    <property type="entry name" value="Munc13_1"/>
</dbReference>
<comment type="caution">
    <text evidence="5">The sequence shown here is derived from an EMBL/GenBank/DDBJ whole genome shotgun (WGS) entry which is preliminary data.</text>
</comment>
<feature type="compositionally biased region" description="Basic and acidic residues" evidence="2">
    <location>
        <begin position="806"/>
        <end position="839"/>
    </location>
</feature>
<feature type="region of interest" description="Disordered" evidence="2">
    <location>
        <begin position="1184"/>
        <end position="1204"/>
    </location>
</feature>
<evidence type="ECO:0000256" key="1">
    <source>
        <dbReference type="SAM" id="Coils"/>
    </source>
</evidence>
<keyword evidence="1" id="KW-0175">Coiled coil</keyword>
<feature type="coiled-coil region" evidence="1">
    <location>
        <begin position="1247"/>
        <end position="1278"/>
    </location>
</feature>
<dbReference type="EMBL" id="JAOAOG010000329">
    <property type="protein sequence ID" value="KAJ6228299.1"/>
    <property type="molecule type" value="Genomic_DNA"/>
</dbReference>
<proteinExistence type="predicted"/>
<feature type="region of interest" description="Disordered" evidence="2">
    <location>
        <begin position="659"/>
        <end position="896"/>
    </location>
</feature>
<dbReference type="PANTHER" id="PTHR31280">
    <property type="entry name" value="PROTEIN UNC-13 HOMOLOG"/>
    <property type="match status" value="1"/>
</dbReference>
<evidence type="ECO:0000313" key="5">
    <source>
        <dbReference type="EMBL" id="KAJ6228299.1"/>
    </source>
</evidence>
<dbReference type="InterPro" id="IPR008528">
    <property type="entry name" value="unc-13_homologue"/>
</dbReference>
<feature type="compositionally biased region" description="Polar residues" evidence="2">
    <location>
        <begin position="1"/>
        <end position="27"/>
    </location>
</feature>
<dbReference type="Proteomes" id="UP001150062">
    <property type="component" value="Unassembled WGS sequence"/>
</dbReference>
<evidence type="ECO:0000259" key="4">
    <source>
        <dbReference type="PROSITE" id="PS51258"/>
    </source>
</evidence>
<dbReference type="PROSITE" id="PS50181">
    <property type="entry name" value="FBOX"/>
    <property type="match status" value="1"/>
</dbReference>
<dbReference type="Pfam" id="PF25761">
    <property type="entry name" value="TPR_PATROL1"/>
    <property type="match status" value="1"/>
</dbReference>
<evidence type="ECO:0000313" key="6">
    <source>
        <dbReference type="Proteomes" id="UP001150062"/>
    </source>
</evidence>
<feature type="compositionally biased region" description="Acidic residues" evidence="2">
    <location>
        <begin position="884"/>
        <end position="894"/>
    </location>
</feature>